<keyword evidence="8" id="KW-0812">Transmembrane</keyword>
<dbReference type="PANTHER" id="PTHR43811">
    <property type="entry name" value="FKBP-TYPE PEPTIDYL-PROLYL CIS-TRANS ISOMERASE FKPA"/>
    <property type="match status" value="1"/>
</dbReference>
<evidence type="ECO:0000313" key="10">
    <source>
        <dbReference type="EMBL" id="GHO91191.1"/>
    </source>
</evidence>
<dbReference type="PROSITE" id="PS50059">
    <property type="entry name" value="FKBP_PPIASE"/>
    <property type="match status" value="1"/>
</dbReference>
<protein>
    <recommendedName>
        <fullName evidence="6">Peptidyl-prolyl cis-trans isomerase</fullName>
        <ecNumber evidence="6">5.2.1.8</ecNumber>
    </recommendedName>
</protein>
<dbReference type="Pfam" id="PF00254">
    <property type="entry name" value="FKBP_C"/>
    <property type="match status" value="1"/>
</dbReference>
<keyword evidence="11" id="KW-1185">Reference proteome</keyword>
<feature type="compositionally biased region" description="Polar residues" evidence="7">
    <location>
        <begin position="1"/>
        <end position="11"/>
    </location>
</feature>
<evidence type="ECO:0000256" key="2">
    <source>
        <dbReference type="ARBA" id="ARBA00006577"/>
    </source>
</evidence>
<evidence type="ECO:0000256" key="5">
    <source>
        <dbReference type="PROSITE-ProRule" id="PRU00277"/>
    </source>
</evidence>
<feature type="transmembrane region" description="Helical" evidence="8">
    <location>
        <begin position="38"/>
        <end position="59"/>
    </location>
</feature>
<dbReference type="AlphaFoldDB" id="A0A8J3IKE0"/>
<evidence type="ECO:0000313" key="11">
    <source>
        <dbReference type="Proteomes" id="UP000597444"/>
    </source>
</evidence>
<evidence type="ECO:0000256" key="7">
    <source>
        <dbReference type="SAM" id="MobiDB-lite"/>
    </source>
</evidence>
<accession>A0A8J3IKE0</accession>
<dbReference type="Proteomes" id="UP000597444">
    <property type="component" value="Unassembled WGS sequence"/>
</dbReference>
<keyword evidence="8" id="KW-1133">Transmembrane helix</keyword>
<evidence type="ECO:0000256" key="4">
    <source>
        <dbReference type="ARBA" id="ARBA00023235"/>
    </source>
</evidence>
<dbReference type="EMBL" id="BNJK01000001">
    <property type="protein sequence ID" value="GHO91191.1"/>
    <property type="molecule type" value="Genomic_DNA"/>
</dbReference>
<comment type="catalytic activity">
    <reaction evidence="1 5 6">
        <text>[protein]-peptidylproline (omega=180) = [protein]-peptidylproline (omega=0)</text>
        <dbReference type="Rhea" id="RHEA:16237"/>
        <dbReference type="Rhea" id="RHEA-COMP:10747"/>
        <dbReference type="Rhea" id="RHEA-COMP:10748"/>
        <dbReference type="ChEBI" id="CHEBI:83833"/>
        <dbReference type="ChEBI" id="CHEBI:83834"/>
        <dbReference type="EC" id="5.2.1.8"/>
    </reaction>
</comment>
<dbReference type="EC" id="5.2.1.8" evidence="6"/>
<dbReference type="SUPFAM" id="SSF54534">
    <property type="entry name" value="FKBP-like"/>
    <property type="match status" value="1"/>
</dbReference>
<dbReference type="FunFam" id="3.10.50.40:FF:000006">
    <property type="entry name" value="Peptidyl-prolyl cis-trans isomerase"/>
    <property type="match status" value="1"/>
</dbReference>
<dbReference type="PANTHER" id="PTHR43811:SF19">
    <property type="entry name" value="39 KDA FK506-BINDING NUCLEAR PROTEIN"/>
    <property type="match status" value="1"/>
</dbReference>
<keyword evidence="4 5" id="KW-0413">Isomerase</keyword>
<dbReference type="InterPro" id="IPR001179">
    <property type="entry name" value="PPIase_FKBP_dom"/>
</dbReference>
<sequence>MTQTVNGQNKTPQRRSRPGQRQQERLMRQERRNRRRRIWITSIAAVVLIAAGVTGLVSYERYTAQQTEAANKIRDQHATATANVHATGTAIVDATATGAANAKATAEVHATGTAVAKVILTATNGTPVPTAGPATPPSVSGSPIKMADGLQYIDIKQGTGAEAKEGSTVTVEYTGWLQSDGKKFDSSYDRGAQPFDVTPLGQAQVIPGWNKGLVGMKVGGTRRLIIGPDLAYGAAGSPPVIPANATLIFDVTVIAVK</sequence>
<feature type="region of interest" description="Disordered" evidence="7">
    <location>
        <begin position="1"/>
        <end position="31"/>
    </location>
</feature>
<evidence type="ECO:0000256" key="8">
    <source>
        <dbReference type="SAM" id="Phobius"/>
    </source>
</evidence>
<dbReference type="InterPro" id="IPR046357">
    <property type="entry name" value="PPIase_dom_sf"/>
</dbReference>
<evidence type="ECO:0000256" key="1">
    <source>
        <dbReference type="ARBA" id="ARBA00000971"/>
    </source>
</evidence>
<organism evidence="10 11">
    <name type="scientific">Reticulibacter mediterranei</name>
    <dbReference type="NCBI Taxonomy" id="2778369"/>
    <lineage>
        <taxon>Bacteria</taxon>
        <taxon>Bacillati</taxon>
        <taxon>Chloroflexota</taxon>
        <taxon>Ktedonobacteria</taxon>
        <taxon>Ktedonobacterales</taxon>
        <taxon>Reticulibacteraceae</taxon>
        <taxon>Reticulibacter</taxon>
    </lineage>
</organism>
<dbReference type="RefSeq" id="WP_220202104.1">
    <property type="nucleotide sequence ID" value="NZ_BNJK01000001.1"/>
</dbReference>
<feature type="domain" description="PPIase FKBP-type" evidence="9">
    <location>
        <begin position="166"/>
        <end position="257"/>
    </location>
</feature>
<name>A0A8J3IKE0_9CHLR</name>
<comment type="caution">
    <text evidence="10">The sequence shown here is derived from an EMBL/GenBank/DDBJ whole genome shotgun (WGS) entry which is preliminary data.</text>
</comment>
<reference evidence="10" key="1">
    <citation type="submission" date="2020-10" db="EMBL/GenBank/DDBJ databases">
        <title>Taxonomic study of unclassified bacteria belonging to the class Ktedonobacteria.</title>
        <authorList>
            <person name="Yabe S."/>
            <person name="Wang C.M."/>
            <person name="Zheng Y."/>
            <person name="Sakai Y."/>
            <person name="Cavaletti L."/>
            <person name="Monciardini P."/>
            <person name="Donadio S."/>
        </authorList>
    </citation>
    <scope>NUCLEOTIDE SEQUENCE</scope>
    <source>
        <strain evidence="10">ID150040</strain>
    </source>
</reference>
<evidence type="ECO:0000256" key="3">
    <source>
        <dbReference type="ARBA" id="ARBA00023110"/>
    </source>
</evidence>
<keyword evidence="3 5" id="KW-0697">Rotamase</keyword>
<evidence type="ECO:0000259" key="9">
    <source>
        <dbReference type="PROSITE" id="PS50059"/>
    </source>
</evidence>
<dbReference type="GO" id="GO:0003755">
    <property type="term" value="F:peptidyl-prolyl cis-trans isomerase activity"/>
    <property type="evidence" value="ECO:0007669"/>
    <property type="project" value="UniProtKB-UniRule"/>
</dbReference>
<keyword evidence="8" id="KW-0472">Membrane</keyword>
<dbReference type="Gene3D" id="3.10.50.40">
    <property type="match status" value="1"/>
</dbReference>
<gene>
    <name evidence="10" type="ORF">KSF_012390</name>
</gene>
<comment type="similarity">
    <text evidence="2 6">Belongs to the FKBP-type PPIase family.</text>
</comment>
<proteinExistence type="inferred from homology"/>
<evidence type="ECO:0000256" key="6">
    <source>
        <dbReference type="RuleBase" id="RU003915"/>
    </source>
</evidence>